<dbReference type="Gene3D" id="2.60.40.10">
    <property type="entry name" value="Immunoglobulins"/>
    <property type="match status" value="5"/>
</dbReference>
<keyword evidence="7" id="KW-1133">Transmembrane helix</keyword>
<comment type="caution">
    <text evidence="9">The sequence shown here is derived from an EMBL/GenBank/DDBJ whole genome shotgun (WGS) entry which is preliminary data.</text>
</comment>
<evidence type="ECO:0000256" key="4">
    <source>
        <dbReference type="ARBA" id="ARBA00023180"/>
    </source>
</evidence>
<dbReference type="GO" id="GO:0098609">
    <property type="term" value="P:cell-cell adhesion"/>
    <property type="evidence" value="ECO:0007669"/>
    <property type="project" value="TreeGrafter"/>
</dbReference>
<feature type="region of interest" description="Disordered" evidence="6">
    <location>
        <begin position="570"/>
        <end position="660"/>
    </location>
</feature>
<reference evidence="10" key="1">
    <citation type="submission" date="2017-01" db="EMBL/GenBank/DDBJ databases">
        <title>Comparative genomics of anhydrobiosis in the tardigrade Hypsibius dujardini.</title>
        <authorList>
            <person name="Yoshida Y."/>
            <person name="Koutsovoulos G."/>
            <person name="Laetsch D."/>
            <person name="Stevens L."/>
            <person name="Kumar S."/>
            <person name="Horikawa D."/>
            <person name="Ishino K."/>
            <person name="Komine S."/>
            <person name="Tomita M."/>
            <person name="Blaxter M."/>
            <person name="Arakawa K."/>
        </authorList>
    </citation>
    <scope>NUCLEOTIDE SEQUENCE [LARGE SCALE GENOMIC DNA]</scope>
    <source>
        <strain evidence="10">Z151</strain>
    </source>
</reference>
<dbReference type="Pfam" id="PF07679">
    <property type="entry name" value="I-set"/>
    <property type="match status" value="2"/>
</dbReference>
<feature type="domain" description="Ig-like" evidence="8">
    <location>
        <begin position="146"/>
        <end position="248"/>
    </location>
</feature>
<dbReference type="PANTHER" id="PTHR11640:SF31">
    <property type="entry name" value="IRREGULAR CHIASM C-ROUGHEST PROTEIN-RELATED"/>
    <property type="match status" value="1"/>
</dbReference>
<dbReference type="SUPFAM" id="SSF48726">
    <property type="entry name" value="Immunoglobulin"/>
    <property type="match status" value="4"/>
</dbReference>
<dbReference type="OrthoDB" id="6413693at2759"/>
<name>A0A1W0WBE5_HYPEX</name>
<dbReference type="EMBL" id="MTYJ01000143">
    <property type="protein sequence ID" value="OQV12498.1"/>
    <property type="molecule type" value="Genomic_DNA"/>
</dbReference>
<dbReference type="InterPro" id="IPR003599">
    <property type="entry name" value="Ig_sub"/>
</dbReference>
<feature type="compositionally biased region" description="Polar residues" evidence="6">
    <location>
        <begin position="605"/>
        <end position="615"/>
    </location>
</feature>
<protein>
    <submittedName>
        <fullName evidence="9">Kin of IRRE-like protein 1</fullName>
    </submittedName>
</protein>
<evidence type="ECO:0000256" key="6">
    <source>
        <dbReference type="SAM" id="MobiDB-lite"/>
    </source>
</evidence>
<keyword evidence="2 7" id="KW-0472">Membrane</keyword>
<evidence type="ECO:0000313" key="9">
    <source>
        <dbReference type="EMBL" id="OQV12498.1"/>
    </source>
</evidence>
<dbReference type="InterPro" id="IPR013783">
    <property type="entry name" value="Ig-like_fold"/>
</dbReference>
<dbReference type="GO" id="GO:0005911">
    <property type="term" value="C:cell-cell junction"/>
    <property type="evidence" value="ECO:0007669"/>
    <property type="project" value="TreeGrafter"/>
</dbReference>
<feature type="domain" description="Ig-like" evidence="8">
    <location>
        <begin position="46"/>
        <end position="137"/>
    </location>
</feature>
<dbReference type="PROSITE" id="PS50835">
    <property type="entry name" value="IG_LIKE"/>
    <property type="match status" value="5"/>
</dbReference>
<dbReference type="InterPro" id="IPR013098">
    <property type="entry name" value="Ig_I-set"/>
</dbReference>
<accession>A0A1W0WBE5</accession>
<proteinExistence type="predicted"/>
<dbReference type="InterPro" id="IPR051275">
    <property type="entry name" value="Cell_adhesion_signaling"/>
</dbReference>
<keyword evidence="7" id="KW-0812">Transmembrane</keyword>
<dbReference type="Pfam" id="PF08205">
    <property type="entry name" value="C2-set_2"/>
    <property type="match status" value="1"/>
</dbReference>
<dbReference type="InterPro" id="IPR007110">
    <property type="entry name" value="Ig-like_dom"/>
</dbReference>
<evidence type="ECO:0000256" key="1">
    <source>
        <dbReference type="ARBA" id="ARBA00004479"/>
    </source>
</evidence>
<feature type="domain" description="Ig-like" evidence="8">
    <location>
        <begin position="340"/>
        <end position="420"/>
    </location>
</feature>
<keyword evidence="3" id="KW-1015">Disulfide bond</keyword>
<dbReference type="GO" id="GO:0005886">
    <property type="term" value="C:plasma membrane"/>
    <property type="evidence" value="ECO:0007669"/>
    <property type="project" value="TreeGrafter"/>
</dbReference>
<dbReference type="SMART" id="SM00408">
    <property type="entry name" value="IGc2"/>
    <property type="match status" value="5"/>
</dbReference>
<dbReference type="AlphaFoldDB" id="A0A1W0WBE5"/>
<feature type="transmembrane region" description="Helical" evidence="7">
    <location>
        <begin position="534"/>
        <end position="561"/>
    </location>
</feature>
<keyword evidence="10" id="KW-1185">Reference proteome</keyword>
<sequence>MVRLRSRGSRGGSVRCPALVSGRHVFLIYNAILLALSGGGSVSAQDYVFTQEPRNVSARVGENVSLHCTISPPAPVFWIVNGFPIITNDSYEFKYNPGTGEHEMIIKNIPSQLDGQYSCRTMNLGSGSSSKAAKTVDAFVTVLVPPTQIQLVPFSPETIVQEQGLETSLTCIVSGGKPAPVVQWFKDDRLLENGVSTHSQPGDGTRIENVTSTLKWAPIRGDHEKRISCTASHPALQGGPLRVGTKLNVEYAPVVVVSSFPEYIKEGDDVTLHCMADANPDFDLKYRWTRNGLPVSDSATSSLRIDSVQRSDKPVVYTCEASNRIGTRHNSFHLDVLYPPTFYSMQEVQSADLGTDISLFCNVDSNPPAVITWTRDTDPLKVIGTERHLPFRTTSPSQFGVYICQATAGTNFLPIRREVRVLQNDRPFISAEASVYAGQGDASAQIKCVINGLPLPTDVRWSKILGGDPQGLGRPVNSESDERVKITKETLSDRVVSHLTIKNVKKDDFGLYNCTASNNYGSADQLIPLKETDWMLPIIAGSACGGALLLVIIVVSAIFCIRCRSHNRLKEKASDTSGSTTTSDDLDIKSGAGVHHHHHHHGDMYTTTSNETLTDGHSGGKNGWTGHHHHHPHQQQDILHPSHHHQYNHPYTIQGDYGGNRKDGQNYYTRYADYEHEYNPNTFLSAGGGGLPAIYTPTLSLTGDHAAADQQDPTINNLPPRDPSPYHPSGLPSSSKIMEQQQQPLYARYPAVNGSVMLLDATLNSRLATNV</sequence>
<evidence type="ECO:0000256" key="7">
    <source>
        <dbReference type="SAM" id="Phobius"/>
    </source>
</evidence>
<gene>
    <name evidence="9" type="ORF">BV898_13224</name>
</gene>
<evidence type="ECO:0000256" key="3">
    <source>
        <dbReference type="ARBA" id="ARBA00023157"/>
    </source>
</evidence>
<dbReference type="InterPro" id="IPR013162">
    <property type="entry name" value="CD80_C2-set"/>
</dbReference>
<evidence type="ECO:0000256" key="2">
    <source>
        <dbReference type="ARBA" id="ARBA00023136"/>
    </source>
</evidence>
<feature type="region of interest" description="Disordered" evidence="6">
    <location>
        <begin position="709"/>
        <end position="734"/>
    </location>
</feature>
<feature type="domain" description="Ig-like" evidence="8">
    <location>
        <begin position="253"/>
        <end position="335"/>
    </location>
</feature>
<dbReference type="InterPro" id="IPR036179">
    <property type="entry name" value="Ig-like_dom_sf"/>
</dbReference>
<feature type="domain" description="Ig-like" evidence="8">
    <location>
        <begin position="427"/>
        <end position="530"/>
    </location>
</feature>
<comment type="subcellular location">
    <subcellularLocation>
        <location evidence="1">Membrane</location>
        <topology evidence="1">Single-pass type I membrane protein</topology>
    </subcellularLocation>
</comment>
<dbReference type="Pfam" id="PF13927">
    <property type="entry name" value="Ig_3"/>
    <property type="match status" value="2"/>
</dbReference>
<keyword evidence="5" id="KW-0393">Immunoglobulin domain</keyword>
<keyword evidence="4" id="KW-0325">Glycoprotein</keyword>
<dbReference type="InterPro" id="IPR003598">
    <property type="entry name" value="Ig_sub2"/>
</dbReference>
<organism evidence="9 10">
    <name type="scientific">Hypsibius exemplaris</name>
    <name type="common">Freshwater tardigrade</name>
    <dbReference type="NCBI Taxonomy" id="2072580"/>
    <lineage>
        <taxon>Eukaryota</taxon>
        <taxon>Metazoa</taxon>
        <taxon>Ecdysozoa</taxon>
        <taxon>Tardigrada</taxon>
        <taxon>Eutardigrada</taxon>
        <taxon>Parachela</taxon>
        <taxon>Hypsibioidea</taxon>
        <taxon>Hypsibiidae</taxon>
        <taxon>Hypsibius</taxon>
    </lineage>
</organism>
<dbReference type="PANTHER" id="PTHR11640">
    <property type="entry name" value="NEPHRIN"/>
    <property type="match status" value="1"/>
</dbReference>
<dbReference type="GO" id="GO:0050839">
    <property type="term" value="F:cell adhesion molecule binding"/>
    <property type="evidence" value="ECO:0007669"/>
    <property type="project" value="TreeGrafter"/>
</dbReference>
<evidence type="ECO:0000256" key="5">
    <source>
        <dbReference type="ARBA" id="ARBA00023319"/>
    </source>
</evidence>
<dbReference type="Proteomes" id="UP000192578">
    <property type="component" value="Unassembled WGS sequence"/>
</dbReference>
<dbReference type="SMART" id="SM00409">
    <property type="entry name" value="IG"/>
    <property type="match status" value="5"/>
</dbReference>
<evidence type="ECO:0000313" key="10">
    <source>
        <dbReference type="Proteomes" id="UP000192578"/>
    </source>
</evidence>
<evidence type="ECO:0000259" key="8">
    <source>
        <dbReference type="PROSITE" id="PS50835"/>
    </source>
</evidence>